<evidence type="ECO:0000256" key="1">
    <source>
        <dbReference type="SAM" id="MobiDB-lite"/>
    </source>
</evidence>
<feature type="transmembrane region" description="Helical" evidence="2">
    <location>
        <begin position="6"/>
        <end position="28"/>
    </location>
</feature>
<proteinExistence type="predicted"/>
<feature type="compositionally biased region" description="Basic and acidic residues" evidence="1">
    <location>
        <begin position="353"/>
        <end position="363"/>
    </location>
</feature>
<evidence type="ECO:0000313" key="4">
    <source>
        <dbReference type="Proteomes" id="UP000242188"/>
    </source>
</evidence>
<feature type="transmembrane region" description="Helical" evidence="2">
    <location>
        <begin position="121"/>
        <end position="142"/>
    </location>
</feature>
<dbReference type="STRING" id="6573.A0A210PX88"/>
<dbReference type="PANTHER" id="PTHR16518">
    <property type="entry name" value="G-PROTEIN COUPLED RECEPTOR 153, 162"/>
    <property type="match status" value="1"/>
</dbReference>
<keyword evidence="2" id="KW-1133">Transmembrane helix</keyword>
<keyword evidence="3" id="KW-0675">Receptor</keyword>
<dbReference type="AlphaFoldDB" id="A0A210PX88"/>
<sequence length="1025" mass="113507">MSEFVINVLWLVLSPLAGVTGVITAVVIAHYTPFYHGSDILLFSYAITMSINSLLLPSVPALVEITGNTWPDILCQFYVWAFITFRVLQVLTLLSLSVLWSAIMKYSTRGKRIKFTTIVKGVVPTIWVLSAVLGLLPIIGAVPDTFHSEGKCHFLSSDLGQGMAVTMGVIVFSCVVFSVICVCDATVLLKYVRRVALVKYGAGRFYLPQKRSSVPGAGTYTIHERYHQLTFAWDVCRLVLVWVLGSGLVSHIPYAVLEFVALTSPPGSSHKTIKDAIIWLVLVEALCLPHLLWIVSTRYRHAFIYIWRVRVLRKPAEEEEDSAACTLKSYLRTAQQLNGTGTRQTPSNSLPRRQTDEPIDGHSHNNRQLPLTDISTIVRQQNQRYRQRPDNSPDPQASACAATSGPLHQQREVHSQTVPQVHRALSAASSRSSPASQKRNISSRQQKNQITYLDTGKEVDLTRSASSSSRHDWKDQMRKKHLPPIFVNEAFDSGEANRVRSMQQVATQSHAREDSSSLHFYLSGDYHPDYLNTDSLPRKHHLLEERSESEGVSGQYDDGDIAIILDEKLTAQTNVEVHNTRPHLSSFKAVQSNKHSGSSSVARDNEVDNLSNSNLPDVISNGLKSTDNSDYETDTIHDTYRHHVRNSSHASSHVKSEGSGSRASFDDVDVSDLLADSSRTANECRTDGDGDARTDLYKAEEIALDLSYSEPSHSYKYDDNVIEVFSPQPDIDLYKSDGSEKSKFDESFVCRKLSDSSSRASSYVSRENKHTPTFDHSGRLTTSYQCRTDNRTSHVYMADCNDRRRVDSPRSGTSTPLSFTFDPEIDRGFEEALSVGCPGTPSVCDTIPGFDSVTEGSEDGSSVFPVDYNVSLEEDPFRTHAVVSKSLSDTHSTGSSENPFDCLPSLRYGNTYPNKYSELIEKTSSSPVSDIMVNSTSEADHGDSGFNSGLESSVVVHQGSNIAFAGGSQEATPTRQSSSPWPEDVLISPNEDLNTEHCFENDFSGNRSNVVSSILNTHDTEAVYF</sequence>
<keyword evidence="2" id="KW-0812">Transmembrane</keyword>
<feature type="transmembrane region" description="Helical" evidence="2">
    <location>
        <begin position="77"/>
        <end position="100"/>
    </location>
</feature>
<feature type="region of interest" description="Disordered" evidence="1">
    <location>
        <begin position="336"/>
        <end position="477"/>
    </location>
</feature>
<dbReference type="Proteomes" id="UP000242188">
    <property type="component" value="Unassembled WGS sequence"/>
</dbReference>
<dbReference type="Gene3D" id="1.20.1070.10">
    <property type="entry name" value="Rhodopsin 7-helix transmembrane proteins"/>
    <property type="match status" value="1"/>
</dbReference>
<comment type="caution">
    <text evidence="3">The sequence shown here is derived from an EMBL/GenBank/DDBJ whole genome shotgun (WGS) entry which is preliminary data.</text>
</comment>
<feature type="compositionally biased region" description="Polar residues" evidence="1">
    <location>
        <begin position="588"/>
        <end position="615"/>
    </location>
</feature>
<feature type="transmembrane region" description="Helical" evidence="2">
    <location>
        <begin position="40"/>
        <end position="57"/>
    </location>
</feature>
<feature type="transmembrane region" description="Helical" evidence="2">
    <location>
        <begin position="162"/>
        <end position="189"/>
    </location>
</feature>
<feature type="compositionally biased region" description="Polar residues" evidence="1">
    <location>
        <begin position="366"/>
        <end position="384"/>
    </location>
</feature>
<keyword evidence="2" id="KW-0472">Membrane</keyword>
<feature type="region of interest" description="Disordered" evidence="1">
    <location>
        <begin position="582"/>
        <end position="665"/>
    </location>
</feature>
<organism evidence="3 4">
    <name type="scientific">Mizuhopecten yessoensis</name>
    <name type="common">Japanese scallop</name>
    <name type="synonym">Patinopecten yessoensis</name>
    <dbReference type="NCBI Taxonomy" id="6573"/>
    <lineage>
        <taxon>Eukaryota</taxon>
        <taxon>Metazoa</taxon>
        <taxon>Spiralia</taxon>
        <taxon>Lophotrochozoa</taxon>
        <taxon>Mollusca</taxon>
        <taxon>Bivalvia</taxon>
        <taxon>Autobranchia</taxon>
        <taxon>Pteriomorphia</taxon>
        <taxon>Pectinida</taxon>
        <taxon>Pectinoidea</taxon>
        <taxon>Pectinidae</taxon>
        <taxon>Mizuhopecten</taxon>
    </lineage>
</organism>
<dbReference type="CDD" id="cd00637">
    <property type="entry name" value="7tm_classA_rhodopsin-like"/>
    <property type="match status" value="1"/>
</dbReference>
<feature type="compositionally biased region" description="Polar residues" evidence="1">
    <location>
        <begin position="969"/>
        <end position="980"/>
    </location>
</feature>
<dbReference type="PRINTS" id="PR01991">
    <property type="entry name" value="GPR153GPR162"/>
</dbReference>
<evidence type="ECO:0000313" key="3">
    <source>
        <dbReference type="EMBL" id="OWF41103.1"/>
    </source>
</evidence>
<name>A0A210PX88_MIZYE</name>
<feature type="compositionally biased region" description="Polar residues" evidence="1">
    <location>
        <begin position="437"/>
        <end position="452"/>
    </location>
</feature>
<dbReference type="GO" id="GO:0016020">
    <property type="term" value="C:membrane"/>
    <property type="evidence" value="ECO:0007669"/>
    <property type="project" value="InterPro"/>
</dbReference>
<gene>
    <name evidence="3" type="ORF">KP79_PYT21010</name>
</gene>
<feature type="region of interest" description="Disordered" evidence="1">
    <location>
        <begin position="965"/>
        <end position="987"/>
    </location>
</feature>
<evidence type="ECO:0000256" key="2">
    <source>
        <dbReference type="SAM" id="Phobius"/>
    </source>
</evidence>
<dbReference type="GO" id="GO:0004930">
    <property type="term" value="F:G protein-coupled receptor activity"/>
    <property type="evidence" value="ECO:0007669"/>
    <property type="project" value="InterPro"/>
</dbReference>
<dbReference type="PANTHER" id="PTHR16518:SF4">
    <property type="entry name" value="G-PROTEIN COUPLED RECEPTOR 153 ISOFORM X1-RELATED"/>
    <property type="match status" value="1"/>
</dbReference>
<feature type="compositionally biased region" description="Polar residues" evidence="1">
    <location>
        <begin position="647"/>
        <end position="662"/>
    </location>
</feature>
<feature type="compositionally biased region" description="Polar residues" evidence="1">
    <location>
        <begin position="336"/>
        <end position="352"/>
    </location>
</feature>
<keyword evidence="4" id="KW-1185">Reference proteome</keyword>
<dbReference type="EMBL" id="NEDP02005424">
    <property type="protein sequence ID" value="OWF41103.1"/>
    <property type="molecule type" value="Genomic_DNA"/>
</dbReference>
<dbReference type="InterPro" id="IPR022347">
    <property type="entry name" value="GCR_153/162"/>
</dbReference>
<dbReference type="SUPFAM" id="SSF81321">
    <property type="entry name" value="Family A G protein-coupled receptor-like"/>
    <property type="match status" value="1"/>
</dbReference>
<feature type="transmembrane region" description="Helical" evidence="2">
    <location>
        <begin position="235"/>
        <end position="256"/>
    </location>
</feature>
<feature type="compositionally biased region" description="Low complexity" evidence="1">
    <location>
        <begin position="424"/>
        <end position="436"/>
    </location>
</feature>
<protein>
    <submittedName>
        <fullName evidence="3">G-protein coupled receptor 153</fullName>
    </submittedName>
</protein>
<dbReference type="OrthoDB" id="6158417at2759"/>
<reference evidence="3 4" key="1">
    <citation type="journal article" date="2017" name="Nat. Ecol. Evol.">
        <title>Scallop genome provides insights into evolution of bilaterian karyotype and development.</title>
        <authorList>
            <person name="Wang S."/>
            <person name="Zhang J."/>
            <person name="Jiao W."/>
            <person name="Li J."/>
            <person name="Xun X."/>
            <person name="Sun Y."/>
            <person name="Guo X."/>
            <person name="Huan P."/>
            <person name="Dong B."/>
            <person name="Zhang L."/>
            <person name="Hu X."/>
            <person name="Sun X."/>
            <person name="Wang J."/>
            <person name="Zhao C."/>
            <person name="Wang Y."/>
            <person name="Wang D."/>
            <person name="Huang X."/>
            <person name="Wang R."/>
            <person name="Lv J."/>
            <person name="Li Y."/>
            <person name="Zhang Z."/>
            <person name="Liu B."/>
            <person name="Lu W."/>
            <person name="Hui Y."/>
            <person name="Liang J."/>
            <person name="Zhou Z."/>
            <person name="Hou R."/>
            <person name="Li X."/>
            <person name="Liu Y."/>
            <person name="Li H."/>
            <person name="Ning X."/>
            <person name="Lin Y."/>
            <person name="Zhao L."/>
            <person name="Xing Q."/>
            <person name="Dou J."/>
            <person name="Li Y."/>
            <person name="Mao J."/>
            <person name="Guo H."/>
            <person name="Dou H."/>
            <person name="Li T."/>
            <person name="Mu C."/>
            <person name="Jiang W."/>
            <person name="Fu Q."/>
            <person name="Fu X."/>
            <person name="Miao Y."/>
            <person name="Liu J."/>
            <person name="Yu Q."/>
            <person name="Li R."/>
            <person name="Liao H."/>
            <person name="Li X."/>
            <person name="Kong Y."/>
            <person name="Jiang Z."/>
            <person name="Chourrout D."/>
            <person name="Li R."/>
            <person name="Bao Z."/>
        </authorList>
    </citation>
    <scope>NUCLEOTIDE SEQUENCE [LARGE SCALE GENOMIC DNA]</scope>
    <source>
        <strain evidence="3 4">PY_sf001</strain>
    </source>
</reference>
<accession>A0A210PX88</accession>